<accession>A0A7U4DPE0</accession>
<dbReference type="RefSeq" id="WP_015724596.1">
    <property type="nucleotide sequence ID" value="NC_014972.1"/>
</dbReference>
<evidence type="ECO:0000313" key="2">
    <source>
        <dbReference type="EMBL" id="ADW18056.1"/>
    </source>
</evidence>
<dbReference type="SUPFAM" id="SSF63380">
    <property type="entry name" value="Riboflavin synthase domain-like"/>
    <property type="match status" value="1"/>
</dbReference>
<dbReference type="KEGG" id="dpr:Despr_1908"/>
<dbReference type="PANTHER" id="PTHR47354:SF5">
    <property type="entry name" value="PROTEIN RFBI"/>
    <property type="match status" value="1"/>
</dbReference>
<keyword evidence="3" id="KW-1185">Reference proteome</keyword>
<dbReference type="PRINTS" id="PR00410">
    <property type="entry name" value="PHEHYDRXLASE"/>
</dbReference>
<gene>
    <name evidence="2" type="ordered locus">Despr_1908</name>
</gene>
<dbReference type="Pfam" id="PF00970">
    <property type="entry name" value="FAD_binding_6"/>
    <property type="match status" value="1"/>
</dbReference>
<reference evidence="2 3" key="1">
    <citation type="journal article" date="2011" name="Stand. Genomic Sci.">
        <title>Complete genome sequence of Desulfobulbus propionicus type strain (1pr3).</title>
        <authorList>
            <person name="Pagani I."/>
            <person name="Lapidus A."/>
            <person name="Nolan M."/>
            <person name="Lucas S."/>
            <person name="Hammon N."/>
            <person name="Deshpande S."/>
            <person name="Cheng J.F."/>
            <person name="Chertkov O."/>
            <person name="Davenport K."/>
            <person name="Tapia R."/>
            <person name="Han C."/>
            <person name="Goodwin L."/>
            <person name="Pitluck S."/>
            <person name="Liolios K."/>
            <person name="Mavromatis K."/>
            <person name="Ivanova N."/>
            <person name="Mikhailova N."/>
            <person name="Pati A."/>
            <person name="Chen A."/>
            <person name="Palaniappan K."/>
            <person name="Land M."/>
            <person name="Hauser L."/>
            <person name="Chang Y.J."/>
            <person name="Jeffries C.D."/>
            <person name="Detter J.C."/>
            <person name="Brambilla E."/>
            <person name="Kannan K.P."/>
            <person name="Djao O.D."/>
            <person name="Rohde M."/>
            <person name="Pukall R."/>
            <person name="Spring S."/>
            <person name="Goker M."/>
            <person name="Sikorski J."/>
            <person name="Woyke T."/>
            <person name="Bristow J."/>
            <person name="Eisen J.A."/>
            <person name="Markowitz V."/>
            <person name="Hugenholtz P."/>
            <person name="Kyrpides N.C."/>
            <person name="Klenk H.P."/>
        </authorList>
    </citation>
    <scope>NUCLEOTIDE SEQUENCE [LARGE SCALE GENOMIC DNA]</scope>
    <source>
        <strain evidence="3">ATCC 33891 / DSM 2032 / 1pr3</strain>
    </source>
</reference>
<feature type="domain" description="FAD-binding FR-type" evidence="1">
    <location>
        <begin position="1"/>
        <end position="94"/>
    </location>
</feature>
<dbReference type="InterPro" id="IPR008333">
    <property type="entry name" value="Cbr1-like_FAD-bd_dom"/>
</dbReference>
<protein>
    <submittedName>
        <fullName evidence="2">Oxidoreductase FAD-binding domain protein</fullName>
    </submittedName>
</protein>
<dbReference type="Gene3D" id="2.40.30.10">
    <property type="entry name" value="Translation factors"/>
    <property type="match status" value="1"/>
</dbReference>
<evidence type="ECO:0000259" key="1">
    <source>
        <dbReference type="PROSITE" id="PS51384"/>
    </source>
</evidence>
<dbReference type="PANTHER" id="PTHR47354">
    <property type="entry name" value="NADH OXIDOREDUCTASE HCR"/>
    <property type="match status" value="1"/>
</dbReference>
<dbReference type="InterPro" id="IPR050415">
    <property type="entry name" value="MRET"/>
</dbReference>
<organism evidence="2 3">
    <name type="scientific">Desulfobulbus propionicus (strain ATCC 33891 / DSM 2032 / VKM B-1956 / 1pr3)</name>
    <dbReference type="NCBI Taxonomy" id="577650"/>
    <lineage>
        <taxon>Bacteria</taxon>
        <taxon>Pseudomonadati</taxon>
        <taxon>Thermodesulfobacteriota</taxon>
        <taxon>Desulfobulbia</taxon>
        <taxon>Desulfobulbales</taxon>
        <taxon>Desulfobulbaceae</taxon>
        <taxon>Desulfobulbus</taxon>
    </lineage>
</organism>
<proteinExistence type="predicted"/>
<dbReference type="EMBL" id="CP002364">
    <property type="protein sequence ID" value="ADW18056.1"/>
    <property type="molecule type" value="Genomic_DNA"/>
</dbReference>
<dbReference type="SUPFAM" id="SSF52343">
    <property type="entry name" value="Ferredoxin reductase-like, C-terminal NADP-linked domain"/>
    <property type="match status" value="1"/>
</dbReference>
<sequence length="216" mass="24217">MHRISILKREWLDDEAFELTFDRPDNFSFVAGQHVTLSLHGEERDYTLLSPPDARELRFLIRRIRGGVLSGALAELAPGSSVGMSQAKGYLIYRPTDRPVYFVANGVGIAPFMAMAASGVRGFTLVHGAREVSGLFYRRALTMAASRYIPCLSGPAQPGIMLLDLHRGHVTDYIDRHLKPGLYDFYLCGSRPMIHDMTHLLDEHFPGTRIYSEAYS</sequence>
<dbReference type="InterPro" id="IPR039261">
    <property type="entry name" value="FNR_nucleotide-bd"/>
</dbReference>
<dbReference type="PROSITE" id="PS51384">
    <property type="entry name" value="FAD_FR"/>
    <property type="match status" value="1"/>
</dbReference>
<dbReference type="Gene3D" id="3.40.50.80">
    <property type="entry name" value="Nucleotide-binding domain of ferredoxin-NADP reductase (FNR) module"/>
    <property type="match status" value="1"/>
</dbReference>
<dbReference type="InterPro" id="IPR017938">
    <property type="entry name" value="Riboflavin_synthase-like_b-brl"/>
</dbReference>
<name>A0A7U4DPE0_DESPD</name>
<dbReference type="Proteomes" id="UP000006365">
    <property type="component" value="Chromosome"/>
</dbReference>
<dbReference type="InterPro" id="IPR017927">
    <property type="entry name" value="FAD-bd_FR_type"/>
</dbReference>
<dbReference type="AlphaFoldDB" id="A0A7U4DPE0"/>
<evidence type="ECO:0000313" key="3">
    <source>
        <dbReference type="Proteomes" id="UP000006365"/>
    </source>
</evidence>
<dbReference type="GO" id="GO:0016491">
    <property type="term" value="F:oxidoreductase activity"/>
    <property type="evidence" value="ECO:0007669"/>
    <property type="project" value="InterPro"/>
</dbReference>